<evidence type="ECO:0000313" key="3">
    <source>
        <dbReference type="Proteomes" id="UP000192929"/>
    </source>
</evidence>
<organism evidence="2 3">
    <name type="scientific">Kocuria marina subsp. indica</name>
    <dbReference type="NCBI Taxonomy" id="1049583"/>
    <lineage>
        <taxon>Bacteria</taxon>
        <taxon>Bacillati</taxon>
        <taxon>Actinomycetota</taxon>
        <taxon>Actinomycetes</taxon>
        <taxon>Micrococcales</taxon>
        <taxon>Micrococcaceae</taxon>
        <taxon>Kocuria</taxon>
    </lineage>
</organism>
<protein>
    <submittedName>
        <fullName evidence="2">Uncharacterized protein</fullName>
    </submittedName>
</protein>
<keyword evidence="3" id="KW-1185">Reference proteome</keyword>
<gene>
    <name evidence="2" type="ORF">SAMN06296028_12026</name>
</gene>
<dbReference type="EMBL" id="FXAC01000020">
    <property type="protein sequence ID" value="SMF26526.1"/>
    <property type="molecule type" value="Genomic_DNA"/>
</dbReference>
<dbReference type="AlphaFoldDB" id="A0A1X7E419"/>
<name>A0A1X7E419_9MICC</name>
<accession>A0A1X7E419</accession>
<evidence type="ECO:0000313" key="2">
    <source>
        <dbReference type="EMBL" id="SMF26526.1"/>
    </source>
</evidence>
<proteinExistence type="predicted"/>
<dbReference type="Proteomes" id="UP000192929">
    <property type="component" value="Unassembled WGS sequence"/>
</dbReference>
<sequence>MQRGAQFGGGIREVLSRTDAVDGDLQTQFLADDNGLAPRRPADSGQQGEPPAAHQIDRGDPAAVLGQFEQFGAEPDARPVALAGGRRMGSRSCWPMLHMDEGLAVSYSTRRSSRPPHALRRAISVPSKDVAHMLLAMSSWEAPDPVAFVRSN</sequence>
<reference evidence="3" key="1">
    <citation type="submission" date="2017-04" db="EMBL/GenBank/DDBJ databases">
        <authorList>
            <person name="Varghese N."/>
            <person name="Submissions S."/>
        </authorList>
    </citation>
    <scope>NUCLEOTIDE SEQUENCE [LARGE SCALE GENOMIC DNA]</scope>
    <source>
        <strain evidence="3">NIO-1021</strain>
    </source>
</reference>
<feature type="region of interest" description="Disordered" evidence="1">
    <location>
        <begin position="25"/>
        <end position="77"/>
    </location>
</feature>
<evidence type="ECO:0000256" key="1">
    <source>
        <dbReference type="SAM" id="MobiDB-lite"/>
    </source>
</evidence>